<protein>
    <submittedName>
        <fullName evidence="2">Phage related protein, YonE B.subtilis homolog</fullName>
    </submittedName>
</protein>
<reference evidence="2 3" key="1">
    <citation type="journal article" date="2001" name="J. Bacteriol.">
        <title>Genome sequence and comparative analysis of the solvent-producing bacterium Clostridium acetobutylicum.</title>
        <authorList>
            <person name="Nolling J."/>
            <person name="Breton G."/>
            <person name="Omelchenko M.V."/>
            <person name="Makarova K.S."/>
            <person name="Zeng Q."/>
            <person name="Gibson R."/>
            <person name="Lee H.M."/>
            <person name="Dubois J."/>
            <person name="Qiu D."/>
            <person name="Hitti J."/>
            <person name="Wolf Y.I."/>
            <person name="Tatusov R.L."/>
            <person name="Sabathe F."/>
            <person name="Doucette-Stamm L."/>
            <person name="Soucaille P."/>
            <person name="Daly M.J."/>
            <person name="Bennett G.N."/>
            <person name="Koonin E.V."/>
            <person name="Smith D.R."/>
        </authorList>
    </citation>
    <scope>NUCLEOTIDE SEQUENCE [LARGE SCALE GENOMIC DNA]</scope>
    <source>
        <strain evidence="3">ATCC 824 / DSM 792 / JCM 1419 / LMG 5710 / VKM B-1787</strain>
    </source>
</reference>
<sequence>MFSKGGVKIGKRKTSKNNISNNFCFGASLAEDDIENIRTYENSTFSYRGIPRGYSIDTLLLNQESNIKQLFELCTYYYAKEPLLANSVKNVLVPFSMSSWKLEGEDGEIKDQMLDYLDSISIDDLLRDLFHDFYVYQNLFGYIKENGTPELFAPWRIKVSSIAENGNPVLEFSITEILNKPYSITNQEFIDTISKAYDGYPIEVVNAIKGKNWSNSGTGWIQLNPKHTFCIQAVKSRWSKYATPVICSALEALGKKQLISIYEDSQLNNGMKSFLQVNVGDKDHKKTININDIEQVGKIYKDAINGYPLAVVSWNVDSQWKNMDTKSLFDKNKYQTVNESILSSIGISAIVVTGNGGSGSFAQASINLSTLAKRIKDGQNKIAKFINLLLKRKFSGRSSTSDGIPSFKFESLNLQSEKDFRSEVMQLYTFGLLSRETTLSELKFDFKQEKKRRESENSENLDIVFSVPPSFNHQSSNSSGRHEEENSDKDKSLSGKQPKPSTVSN</sequence>
<feature type="region of interest" description="Disordered" evidence="1">
    <location>
        <begin position="447"/>
        <end position="505"/>
    </location>
</feature>
<dbReference type="AlphaFoldDB" id="Q97JY9"/>
<name>Q97JY9_CLOAB</name>
<proteinExistence type="predicted"/>
<dbReference type="Proteomes" id="UP000000814">
    <property type="component" value="Chromosome"/>
</dbReference>
<dbReference type="KEGG" id="cac:CA_C1133"/>
<accession>Q97JY9</accession>
<organism evidence="2 3">
    <name type="scientific">Clostridium acetobutylicum (strain ATCC 824 / DSM 792 / JCM 1419 / IAM 19013 / LMG 5710 / NBRC 13948 / NRRL B-527 / VKM B-1787 / 2291 / W)</name>
    <dbReference type="NCBI Taxonomy" id="272562"/>
    <lineage>
        <taxon>Bacteria</taxon>
        <taxon>Bacillati</taxon>
        <taxon>Bacillota</taxon>
        <taxon>Clostridia</taxon>
        <taxon>Eubacteriales</taxon>
        <taxon>Clostridiaceae</taxon>
        <taxon>Clostridium</taxon>
    </lineage>
</organism>
<evidence type="ECO:0000313" key="2">
    <source>
        <dbReference type="EMBL" id="AAK79106.1"/>
    </source>
</evidence>
<evidence type="ECO:0000256" key="1">
    <source>
        <dbReference type="SAM" id="MobiDB-lite"/>
    </source>
</evidence>
<keyword evidence="3" id="KW-1185">Reference proteome</keyword>
<dbReference type="PIR" id="G97039">
    <property type="entry name" value="G97039"/>
</dbReference>
<feature type="compositionally biased region" description="Basic and acidic residues" evidence="1">
    <location>
        <begin position="480"/>
        <end position="493"/>
    </location>
</feature>
<dbReference type="HOGENOM" id="CLU_613505_0_0_9"/>
<dbReference type="EMBL" id="AE001437">
    <property type="protein sequence ID" value="AAK79106.1"/>
    <property type="molecule type" value="Genomic_DNA"/>
</dbReference>
<evidence type="ECO:0000313" key="3">
    <source>
        <dbReference type="Proteomes" id="UP000000814"/>
    </source>
</evidence>
<feature type="compositionally biased region" description="Basic and acidic residues" evidence="1">
    <location>
        <begin position="447"/>
        <end position="456"/>
    </location>
</feature>
<feature type="compositionally biased region" description="Polar residues" evidence="1">
    <location>
        <begin position="469"/>
        <end position="479"/>
    </location>
</feature>
<dbReference type="STRING" id="272562.CA_C1133"/>
<dbReference type="PATRIC" id="fig|272562.8.peg.1340"/>
<gene>
    <name evidence="2" type="ordered locus">CA_C1133</name>
</gene>